<dbReference type="FunFam" id="3.50.30.30:FF:000005">
    <property type="entry name" value="subtilisin-like protease SBT1.5"/>
    <property type="match status" value="1"/>
</dbReference>
<evidence type="ECO:0000256" key="5">
    <source>
        <dbReference type="ARBA" id="ARBA00022670"/>
    </source>
</evidence>
<dbReference type="Gene3D" id="3.40.50.200">
    <property type="entry name" value="Peptidase S8/S53 domain"/>
    <property type="match status" value="1"/>
</dbReference>
<dbReference type="InterPro" id="IPR010259">
    <property type="entry name" value="S8pro/Inhibitor_I9"/>
</dbReference>
<evidence type="ECO:0000259" key="12">
    <source>
        <dbReference type="Pfam" id="PF02225"/>
    </source>
</evidence>
<evidence type="ECO:0000256" key="8">
    <source>
        <dbReference type="ARBA" id="ARBA00022825"/>
    </source>
</evidence>
<comment type="similarity">
    <text evidence="3 10">Belongs to the peptidase S8 family.</text>
</comment>
<dbReference type="CDD" id="cd02120">
    <property type="entry name" value="PA_subtilisin_like"/>
    <property type="match status" value="1"/>
</dbReference>
<dbReference type="InterPro" id="IPR000209">
    <property type="entry name" value="Peptidase_S8/S53_dom"/>
</dbReference>
<dbReference type="GO" id="GO:0048046">
    <property type="term" value="C:apoplast"/>
    <property type="evidence" value="ECO:0007669"/>
    <property type="project" value="UniProtKB-SubCell"/>
</dbReference>
<keyword evidence="8" id="KW-0720">Serine protease</keyword>
<evidence type="ECO:0000256" key="7">
    <source>
        <dbReference type="ARBA" id="ARBA00022801"/>
    </source>
</evidence>
<keyword evidence="15" id="KW-1185">Reference proteome</keyword>
<dbReference type="SUPFAM" id="SSF52025">
    <property type="entry name" value="PA domain"/>
    <property type="match status" value="1"/>
</dbReference>
<dbReference type="OrthoDB" id="206201at2759"/>
<dbReference type="GO" id="GO:0009610">
    <property type="term" value="P:response to symbiotic fungus"/>
    <property type="evidence" value="ECO:0007669"/>
    <property type="project" value="UniProtKB-ARBA"/>
</dbReference>
<name>A0A5N6R454_9ROSI</name>
<comment type="caution">
    <text evidence="10">Lacks conserved residue(s) required for the propagation of feature annotation.</text>
</comment>
<accession>A0A5N6R454</accession>
<keyword evidence="5" id="KW-0645">Protease</keyword>
<dbReference type="Proteomes" id="UP000327013">
    <property type="component" value="Chromosome 5"/>
</dbReference>
<feature type="domain" description="Inhibitor I9" evidence="13">
    <location>
        <begin position="29"/>
        <end position="107"/>
    </location>
</feature>
<dbReference type="Gene3D" id="3.50.30.30">
    <property type="match status" value="1"/>
</dbReference>
<dbReference type="AlphaFoldDB" id="A0A5N6R454"/>
<evidence type="ECO:0000259" key="13">
    <source>
        <dbReference type="Pfam" id="PF05922"/>
    </source>
</evidence>
<dbReference type="GO" id="GO:0004252">
    <property type="term" value="F:serine-type endopeptidase activity"/>
    <property type="evidence" value="ECO:0007669"/>
    <property type="project" value="InterPro"/>
</dbReference>
<dbReference type="Gene3D" id="3.30.70.80">
    <property type="entry name" value="Peptidase S8 propeptide/proteinase inhibitor I9"/>
    <property type="match status" value="1"/>
</dbReference>
<proteinExistence type="inferred from homology"/>
<gene>
    <name evidence="14" type="ORF">FH972_012061</name>
</gene>
<dbReference type="InterPro" id="IPR046450">
    <property type="entry name" value="PA_dom_sf"/>
</dbReference>
<evidence type="ECO:0000313" key="14">
    <source>
        <dbReference type="EMBL" id="KAE8055203.1"/>
    </source>
</evidence>
<reference evidence="14 15" key="1">
    <citation type="submission" date="2019-06" db="EMBL/GenBank/DDBJ databases">
        <title>A chromosomal-level reference genome of Carpinus fangiana (Coryloideae, Betulaceae).</title>
        <authorList>
            <person name="Yang X."/>
            <person name="Wang Z."/>
            <person name="Zhang L."/>
            <person name="Hao G."/>
            <person name="Liu J."/>
            <person name="Yang Y."/>
        </authorList>
    </citation>
    <scope>NUCLEOTIDE SEQUENCE [LARGE SCALE GENOMIC DNA]</scope>
    <source>
        <strain evidence="14">Cfa_2016G</strain>
        <tissue evidence="14">Leaf</tissue>
    </source>
</reference>
<keyword evidence="9" id="KW-0325">Glycoprotein</keyword>
<evidence type="ECO:0000256" key="2">
    <source>
        <dbReference type="ARBA" id="ARBA00004271"/>
    </source>
</evidence>
<keyword evidence="7" id="KW-0378">Hydrolase</keyword>
<evidence type="ECO:0000313" key="15">
    <source>
        <dbReference type="Proteomes" id="UP000327013"/>
    </source>
</evidence>
<dbReference type="EMBL" id="CM017325">
    <property type="protein sequence ID" value="KAE8055203.1"/>
    <property type="molecule type" value="Genomic_DNA"/>
</dbReference>
<dbReference type="InterPro" id="IPR015500">
    <property type="entry name" value="Peptidase_S8_subtilisin-rel"/>
</dbReference>
<dbReference type="SUPFAM" id="SSF52743">
    <property type="entry name" value="Subtilisin-like"/>
    <property type="match status" value="1"/>
</dbReference>
<evidence type="ECO:0000256" key="1">
    <source>
        <dbReference type="ARBA" id="ARBA00002076"/>
    </source>
</evidence>
<dbReference type="Pfam" id="PF00082">
    <property type="entry name" value="Peptidase_S8"/>
    <property type="match status" value="1"/>
</dbReference>
<evidence type="ECO:0000256" key="4">
    <source>
        <dbReference type="ARBA" id="ARBA00022523"/>
    </source>
</evidence>
<dbReference type="Pfam" id="PF02225">
    <property type="entry name" value="PA"/>
    <property type="match status" value="1"/>
</dbReference>
<evidence type="ECO:0000256" key="10">
    <source>
        <dbReference type="PROSITE-ProRule" id="PRU01240"/>
    </source>
</evidence>
<organism evidence="14 15">
    <name type="scientific">Carpinus fangiana</name>
    <dbReference type="NCBI Taxonomy" id="176857"/>
    <lineage>
        <taxon>Eukaryota</taxon>
        <taxon>Viridiplantae</taxon>
        <taxon>Streptophyta</taxon>
        <taxon>Embryophyta</taxon>
        <taxon>Tracheophyta</taxon>
        <taxon>Spermatophyta</taxon>
        <taxon>Magnoliopsida</taxon>
        <taxon>eudicotyledons</taxon>
        <taxon>Gunneridae</taxon>
        <taxon>Pentapetalae</taxon>
        <taxon>rosids</taxon>
        <taxon>fabids</taxon>
        <taxon>Fagales</taxon>
        <taxon>Betulaceae</taxon>
        <taxon>Carpinus</taxon>
    </lineage>
</organism>
<sequence length="468" mass="49342">MFILYNEIACGSAVSSVTKGTDMSNLQNYVIHVKQPEGRVFAQSEDRENWHCSFLPTTTASSDKQSRMLYSYQNVISGFSARLTQEEVRAMEEKDGFMSAHPERILHPQTTHTPNFLGLHQQLGFWKESNFGKGVITGVLDGRILPSHPLFSDAGMPPPPAKWKGRCEFNCQTKAEAPIDVDRHGTHTASTAAGGFVKNVDALGNAKDDCPKSDLLAGLDAAVEDGVDVLSLSLGEDSVPFFKDSVAISSFAAIQKGIFVSSAAGNSGPFNGTISNEAPWILTVGASTIDRSIVSTAKLGNGEEFDGESLFQPVDFPSTLLPLVYAGMNGKPESALCAAGSLKDSDVKGKVVLCERGGGIGRIAKGEEVRNAGGAAMILMNEESNGFTTSADAHVLPATHVSQAAGVKIKAYINSTATPTAEILFKGTIIGNPLSPIVASFSSRGPNLESPGILKPDIIGPGVSILAA</sequence>
<dbReference type="InterPro" id="IPR036852">
    <property type="entry name" value="Peptidase_S8/S53_dom_sf"/>
</dbReference>
<dbReference type="Pfam" id="PF05922">
    <property type="entry name" value="Inhibitor_I9"/>
    <property type="match status" value="1"/>
</dbReference>
<feature type="domain" description="Peptidase S8/S53" evidence="11">
    <location>
        <begin position="132"/>
        <end position="462"/>
    </location>
</feature>
<dbReference type="GO" id="GO:0006508">
    <property type="term" value="P:proteolysis"/>
    <property type="evidence" value="ECO:0007669"/>
    <property type="project" value="UniProtKB-KW"/>
</dbReference>
<keyword evidence="6" id="KW-0732">Signal</keyword>
<keyword evidence="4" id="KW-0052">Apoplast</keyword>
<dbReference type="InterPro" id="IPR045051">
    <property type="entry name" value="SBT"/>
</dbReference>
<comment type="subcellular location">
    <subcellularLocation>
        <location evidence="2">Secreted</location>
        <location evidence="2">Extracellular space</location>
        <location evidence="2">Apoplast</location>
    </subcellularLocation>
</comment>
<evidence type="ECO:0000256" key="6">
    <source>
        <dbReference type="ARBA" id="ARBA00022729"/>
    </source>
</evidence>
<dbReference type="InterPro" id="IPR003137">
    <property type="entry name" value="PA_domain"/>
</dbReference>
<dbReference type="InterPro" id="IPR037045">
    <property type="entry name" value="S8pro/Inhibitor_I9_sf"/>
</dbReference>
<evidence type="ECO:0000256" key="9">
    <source>
        <dbReference type="ARBA" id="ARBA00023180"/>
    </source>
</evidence>
<dbReference type="PANTHER" id="PTHR10795">
    <property type="entry name" value="PROPROTEIN CONVERTASE SUBTILISIN/KEXIN"/>
    <property type="match status" value="1"/>
</dbReference>
<protein>
    <recommendedName>
        <fullName evidence="16">Inhibitor I9 domain-containing protein</fullName>
    </recommendedName>
</protein>
<evidence type="ECO:0000256" key="3">
    <source>
        <dbReference type="ARBA" id="ARBA00011073"/>
    </source>
</evidence>
<evidence type="ECO:0000259" key="11">
    <source>
        <dbReference type="Pfam" id="PF00082"/>
    </source>
</evidence>
<comment type="function">
    <text evidence="1">Required for arbuscular mycorrhiza (AM) development during AM symbiosis with AM fungi (e.g. Glomeromycota intraradices).</text>
</comment>
<dbReference type="PRINTS" id="PR00723">
    <property type="entry name" value="SUBTILISIN"/>
</dbReference>
<dbReference type="PROSITE" id="PS51892">
    <property type="entry name" value="SUBTILASE"/>
    <property type="match status" value="1"/>
</dbReference>
<feature type="domain" description="PA" evidence="12">
    <location>
        <begin position="322"/>
        <end position="408"/>
    </location>
</feature>
<evidence type="ECO:0008006" key="16">
    <source>
        <dbReference type="Google" id="ProtNLM"/>
    </source>
</evidence>